<comment type="caution">
    <text evidence="2">The sequence shown here is derived from an EMBL/GenBank/DDBJ whole genome shotgun (WGS) entry which is preliminary data.</text>
</comment>
<accession>A0A4Y8L450</accession>
<protein>
    <submittedName>
        <fullName evidence="2">T9SS C-terminal target domain-containing protein</fullName>
    </submittedName>
</protein>
<dbReference type="Pfam" id="PF13585">
    <property type="entry name" value="CHU_C"/>
    <property type="match status" value="1"/>
</dbReference>
<sequence length="433" mass="48618">MIRIVIVCLLALLAENMSAQFSVPSGNTVFDYTSNLSGTDIKHIYVFNKLTGATLTYSTNSSNVVAFYKYTGSLSDKQPIPTSDITWSNSNSQTIYTIKNLEDGKGYIAETNGNTTEIVGIIDYSLHIPQLNSIEVSEGEDKCSSIKLQINKKDNLYFNTPAGKILQITRLYDLEYETLDASTKEFTPITNKIESIAIGSDLPVDAPLIDTKFTISGDQFAKYFGQSIILESDTYTAIAVKGYIETEQTSVNTDNELSEELGGSAPVEIKFYGYANEPVTLYYTWFIYNLKNPNDLVARYTDKNISYTFRESGEYKIVLEVANRSSSCPDTTSINFNIDESKLEIPNYFSPGKDGETTKEFRVYYKSLVKFKCSIFNRWGNKIYEWTDPSKGWDGKYKGSYVSTGVYFYVITAEGSDGRKYKKGGDINILRSK</sequence>
<evidence type="ECO:0000313" key="3">
    <source>
        <dbReference type="Proteomes" id="UP000297861"/>
    </source>
</evidence>
<dbReference type="RefSeq" id="WP_026626310.1">
    <property type="nucleotide sequence ID" value="NZ_JAWZLG010000100.1"/>
</dbReference>
<gene>
    <name evidence="2" type="ORF">E2605_06780</name>
</gene>
<reference evidence="2 3" key="1">
    <citation type="submission" date="2019-03" db="EMBL/GenBank/DDBJ databases">
        <title>San Antonio Military Medical Center submission to MRSN (WRAIR), pending publication.</title>
        <authorList>
            <person name="Blyth D.M."/>
            <person name="Mccarthy S.L."/>
            <person name="Schall S.E."/>
            <person name="Stam J.A."/>
            <person name="Ong A.C."/>
            <person name="Mcgann P.T."/>
        </authorList>
    </citation>
    <scope>NUCLEOTIDE SEQUENCE [LARGE SCALE GENOMIC DNA]</scope>
    <source>
        <strain evidence="2 3">MRSN571793</strain>
    </source>
</reference>
<dbReference type="NCBIfam" id="TIGR04131">
    <property type="entry name" value="Bac_Flav_CTERM"/>
    <property type="match status" value="1"/>
</dbReference>
<feature type="chain" id="PRO_5021348907" evidence="1">
    <location>
        <begin position="20"/>
        <end position="433"/>
    </location>
</feature>
<keyword evidence="1" id="KW-0732">Signal</keyword>
<keyword evidence="3" id="KW-1185">Reference proteome</keyword>
<evidence type="ECO:0000313" key="2">
    <source>
        <dbReference type="EMBL" id="TFD97363.1"/>
    </source>
</evidence>
<dbReference type="Proteomes" id="UP000297861">
    <property type="component" value="Unassembled WGS sequence"/>
</dbReference>
<proteinExistence type="predicted"/>
<evidence type="ECO:0000256" key="1">
    <source>
        <dbReference type="SAM" id="SignalP"/>
    </source>
</evidence>
<dbReference type="AlphaFoldDB" id="A0A4Y8L450"/>
<dbReference type="OrthoDB" id="1123245at2"/>
<feature type="signal peptide" evidence="1">
    <location>
        <begin position="1"/>
        <end position="19"/>
    </location>
</feature>
<organism evidence="2 3">
    <name type="scientific">Dysgonomonas capnocytophagoides</name>
    <dbReference type="NCBI Taxonomy" id="45254"/>
    <lineage>
        <taxon>Bacteria</taxon>
        <taxon>Pseudomonadati</taxon>
        <taxon>Bacteroidota</taxon>
        <taxon>Bacteroidia</taxon>
        <taxon>Bacteroidales</taxon>
        <taxon>Dysgonomonadaceae</taxon>
        <taxon>Dysgonomonas</taxon>
    </lineage>
</organism>
<name>A0A4Y8L450_9BACT</name>
<dbReference type="InterPro" id="IPR026341">
    <property type="entry name" value="T9SS_type_B"/>
</dbReference>
<dbReference type="EMBL" id="SOML01000003">
    <property type="protein sequence ID" value="TFD97363.1"/>
    <property type="molecule type" value="Genomic_DNA"/>
</dbReference>
<dbReference type="STRING" id="1121485.GCA_000426485_02408"/>